<accession>A0AAV9D5L7</accession>
<dbReference type="Proteomes" id="UP001180020">
    <property type="component" value="Unassembled WGS sequence"/>
</dbReference>
<dbReference type="AlphaFoldDB" id="A0AAV9D5L7"/>
<comment type="caution">
    <text evidence="2">The sequence shown here is derived from an EMBL/GenBank/DDBJ whole genome shotgun (WGS) entry which is preliminary data.</text>
</comment>
<protein>
    <submittedName>
        <fullName evidence="2">Uncharacterized protein</fullName>
    </submittedName>
</protein>
<organism evidence="2 3">
    <name type="scientific">Acorus calamus</name>
    <name type="common">Sweet flag</name>
    <dbReference type="NCBI Taxonomy" id="4465"/>
    <lineage>
        <taxon>Eukaryota</taxon>
        <taxon>Viridiplantae</taxon>
        <taxon>Streptophyta</taxon>
        <taxon>Embryophyta</taxon>
        <taxon>Tracheophyta</taxon>
        <taxon>Spermatophyta</taxon>
        <taxon>Magnoliopsida</taxon>
        <taxon>Liliopsida</taxon>
        <taxon>Acoraceae</taxon>
        <taxon>Acorus</taxon>
    </lineage>
</organism>
<name>A0AAV9D5L7_ACOCL</name>
<evidence type="ECO:0000313" key="2">
    <source>
        <dbReference type="EMBL" id="KAK1296109.1"/>
    </source>
</evidence>
<gene>
    <name evidence="2" type="ORF">QJS10_CPB15g00740</name>
</gene>
<dbReference type="EMBL" id="JAUJYO010000015">
    <property type="protein sequence ID" value="KAK1296109.1"/>
    <property type="molecule type" value="Genomic_DNA"/>
</dbReference>
<sequence length="54" mass="6245">MGFGLKKKKEKGEAAPGQTVQMDQERWDEHIKDTFAIDMSEPHMIYAVSDMMKE</sequence>
<proteinExistence type="predicted"/>
<evidence type="ECO:0000313" key="3">
    <source>
        <dbReference type="Proteomes" id="UP001180020"/>
    </source>
</evidence>
<evidence type="ECO:0000256" key="1">
    <source>
        <dbReference type="SAM" id="MobiDB-lite"/>
    </source>
</evidence>
<reference evidence="2" key="1">
    <citation type="journal article" date="2023" name="Nat. Commun.">
        <title>Diploid and tetraploid genomes of Acorus and the evolution of monocots.</title>
        <authorList>
            <person name="Ma L."/>
            <person name="Liu K.W."/>
            <person name="Li Z."/>
            <person name="Hsiao Y.Y."/>
            <person name="Qi Y."/>
            <person name="Fu T."/>
            <person name="Tang G.D."/>
            <person name="Zhang D."/>
            <person name="Sun W.H."/>
            <person name="Liu D.K."/>
            <person name="Li Y."/>
            <person name="Chen G.Z."/>
            <person name="Liu X.D."/>
            <person name="Liao X.Y."/>
            <person name="Jiang Y.T."/>
            <person name="Yu X."/>
            <person name="Hao Y."/>
            <person name="Huang J."/>
            <person name="Zhao X.W."/>
            <person name="Ke S."/>
            <person name="Chen Y.Y."/>
            <person name="Wu W.L."/>
            <person name="Hsu J.L."/>
            <person name="Lin Y.F."/>
            <person name="Huang M.D."/>
            <person name="Li C.Y."/>
            <person name="Huang L."/>
            <person name="Wang Z.W."/>
            <person name="Zhao X."/>
            <person name="Zhong W.Y."/>
            <person name="Peng D.H."/>
            <person name="Ahmad S."/>
            <person name="Lan S."/>
            <person name="Zhang J.S."/>
            <person name="Tsai W.C."/>
            <person name="Van de Peer Y."/>
            <person name="Liu Z.J."/>
        </authorList>
    </citation>
    <scope>NUCLEOTIDE SEQUENCE</scope>
    <source>
        <strain evidence="2">CP</strain>
    </source>
</reference>
<keyword evidence="3" id="KW-1185">Reference proteome</keyword>
<reference evidence="2" key="2">
    <citation type="submission" date="2023-06" db="EMBL/GenBank/DDBJ databases">
        <authorList>
            <person name="Ma L."/>
            <person name="Liu K.-W."/>
            <person name="Li Z."/>
            <person name="Hsiao Y.-Y."/>
            <person name="Qi Y."/>
            <person name="Fu T."/>
            <person name="Tang G."/>
            <person name="Zhang D."/>
            <person name="Sun W.-H."/>
            <person name="Liu D.-K."/>
            <person name="Li Y."/>
            <person name="Chen G.-Z."/>
            <person name="Liu X.-D."/>
            <person name="Liao X.-Y."/>
            <person name="Jiang Y.-T."/>
            <person name="Yu X."/>
            <person name="Hao Y."/>
            <person name="Huang J."/>
            <person name="Zhao X.-W."/>
            <person name="Ke S."/>
            <person name="Chen Y.-Y."/>
            <person name="Wu W.-L."/>
            <person name="Hsu J.-L."/>
            <person name="Lin Y.-F."/>
            <person name="Huang M.-D."/>
            <person name="Li C.-Y."/>
            <person name="Huang L."/>
            <person name="Wang Z.-W."/>
            <person name="Zhao X."/>
            <person name="Zhong W.-Y."/>
            <person name="Peng D.-H."/>
            <person name="Ahmad S."/>
            <person name="Lan S."/>
            <person name="Zhang J.-S."/>
            <person name="Tsai W.-C."/>
            <person name="Van De Peer Y."/>
            <person name="Liu Z.-J."/>
        </authorList>
    </citation>
    <scope>NUCLEOTIDE SEQUENCE</scope>
    <source>
        <strain evidence="2">CP</strain>
        <tissue evidence="2">Leaves</tissue>
    </source>
</reference>
<feature type="region of interest" description="Disordered" evidence="1">
    <location>
        <begin position="1"/>
        <end position="25"/>
    </location>
</feature>